<dbReference type="Gene3D" id="3.10.620.30">
    <property type="match status" value="1"/>
</dbReference>
<dbReference type="InterPro" id="IPR038765">
    <property type="entry name" value="Papain-like_cys_pep_sf"/>
</dbReference>
<dbReference type="STRING" id="55758.MBFIL_07020"/>
<keyword evidence="3" id="KW-1185">Reference proteome</keyword>
<evidence type="ECO:0000259" key="1">
    <source>
        <dbReference type="SMART" id="SM00460"/>
    </source>
</evidence>
<dbReference type="PANTHER" id="PTHR33490">
    <property type="entry name" value="BLR5614 PROTEIN-RELATED"/>
    <property type="match status" value="1"/>
</dbReference>
<feature type="domain" description="Transglutaminase-like" evidence="1">
    <location>
        <begin position="281"/>
        <end position="343"/>
    </location>
</feature>
<dbReference type="InterPro" id="IPR002931">
    <property type="entry name" value="Transglutaminase-like"/>
</dbReference>
<dbReference type="OrthoDB" id="18481at2157"/>
<dbReference type="SUPFAM" id="SSF54001">
    <property type="entry name" value="Cysteine proteinases"/>
    <property type="match status" value="1"/>
</dbReference>
<dbReference type="PATRIC" id="fig|55758.3.peg.783"/>
<dbReference type="Proteomes" id="UP000077066">
    <property type="component" value="Unassembled WGS sequence"/>
</dbReference>
<organism evidence="2 3">
    <name type="scientific">Methanobrevibacter filiformis</name>
    <dbReference type="NCBI Taxonomy" id="55758"/>
    <lineage>
        <taxon>Archaea</taxon>
        <taxon>Methanobacteriati</taxon>
        <taxon>Methanobacteriota</taxon>
        <taxon>Methanomada group</taxon>
        <taxon>Methanobacteria</taxon>
        <taxon>Methanobacteriales</taxon>
        <taxon>Methanobacteriaceae</taxon>
        <taxon>Methanobrevibacter</taxon>
    </lineage>
</organism>
<dbReference type="EMBL" id="LWMT01000098">
    <property type="protein sequence ID" value="KZX15401.1"/>
    <property type="molecule type" value="Genomic_DNA"/>
</dbReference>
<comment type="caution">
    <text evidence="2">The sequence shown here is derived from an EMBL/GenBank/DDBJ whole genome shotgun (WGS) entry which is preliminary data.</text>
</comment>
<gene>
    <name evidence="2" type="ORF">MBFIL_07020</name>
</gene>
<name>A0A166DB65_9EURY</name>
<sequence length="370" mass="42073">MSFLFNKKEIRSYTSFILMLLILVACFALIDFADAANTNDASLSDDNKTHKPVQVSQKAIKRAAKTVYLTANYDKKLPNSVEIEGYNYSLPQFLYLASGSIYKRYHNNTSNITVNYNIKRPSDPKDHDVKKNVSSYKWYKISKYIINYSKKHHSSPKYVYVNGKKMQYQSVVFYLSKYLSRSKGETGLPKYMLVSIKKTSPINNNGYTISLFSPYKSGTSKSYLISSPNAQSKNPNIKKLAKKITKGSKSKLQKAKAIYEWVINNVEYEGYYNTRYGALKSIRLKKGNCVDQSHVIIALSRASGISARYVHGTCKFIVSGRTIGHVWVQVLVNRKWVVVDASNTRNRFGGVVSWNIGSYKKHGVYSSLNF</sequence>
<accession>A0A166DB65</accession>
<dbReference type="PROSITE" id="PS51257">
    <property type="entry name" value="PROKAR_LIPOPROTEIN"/>
    <property type="match status" value="1"/>
</dbReference>
<protein>
    <submittedName>
        <fullName evidence="2">Transglutaminase-like superfamily protein</fullName>
    </submittedName>
</protein>
<dbReference type="Pfam" id="PF01841">
    <property type="entry name" value="Transglut_core"/>
    <property type="match status" value="1"/>
</dbReference>
<reference evidence="2 3" key="1">
    <citation type="submission" date="2016-04" db="EMBL/GenBank/DDBJ databases">
        <title>Genome sequence of Methanobrevibacter filiformis DSM 11501.</title>
        <authorList>
            <person name="Poehlein A."/>
            <person name="Seedorf H."/>
            <person name="Daniel R."/>
        </authorList>
    </citation>
    <scope>NUCLEOTIDE SEQUENCE [LARGE SCALE GENOMIC DNA]</scope>
    <source>
        <strain evidence="2 3">DSM 11501</strain>
    </source>
</reference>
<dbReference type="SMART" id="SM00460">
    <property type="entry name" value="TGc"/>
    <property type="match status" value="1"/>
</dbReference>
<evidence type="ECO:0000313" key="3">
    <source>
        <dbReference type="Proteomes" id="UP000077066"/>
    </source>
</evidence>
<dbReference type="AlphaFoldDB" id="A0A166DB65"/>
<dbReference type="PANTHER" id="PTHR33490:SF3">
    <property type="entry name" value="CONSERVED INTEGRAL MEMBRANE PROTEIN"/>
    <property type="match status" value="1"/>
</dbReference>
<evidence type="ECO:0000313" key="2">
    <source>
        <dbReference type="EMBL" id="KZX15401.1"/>
    </source>
</evidence>
<proteinExistence type="predicted"/>
<dbReference type="RefSeq" id="WP_084266284.1">
    <property type="nucleotide sequence ID" value="NZ_LWMT01000098.1"/>
</dbReference>